<evidence type="ECO:0000313" key="2">
    <source>
        <dbReference type="EMBL" id="MBD1384403.1"/>
    </source>
</evidence>
<feature type="transmembrane region" description="Helical" evidence="1">
    <location>
        <begin position="7"/>
        <end position="26"/>
    </location>
</feature>
<dbReference type="EMBL" id="JACWMW010000001">
    <property type="protein sequence ID" value="MBD1384403.1"/>
    <property type="molecule type" value="Genomic_DNA"/>
</dbReference>
<feature type="transmembrane region" description="Helical" evidence="1">
    <location>
        <begin position="46"/>
        <end position="69"/>
    </location>
</feature>
<proteinExistence type="predicted"/>
<keyword evidence="1" id="KW-0812">Transmembrane</keyword>
<evidence type="ECO:0000256" key="1">
    <source>
        <dbReference type="SAM" id="Phobius"/>
    </source>
</evidence>
<protein>
    <submittedName>
        <fullName evidence="2">Uncharacterized protein</fullName>
    </submittedName>
</protein>
<gene>
    <name evidence="2" type="ORF">IDJ75_03865</name>
</gene>
<accession>A0ABR7X1D9</accession>
<comment type="caution">
    <text evidence="2">The sequence shown here is derived from an EMBL/GenBank/DDBJ whole genome shotgun (WGS) entry which is preliminary data.</text>
</comment>
<keyword evidence="1" id="KW-1133">Transmembrane helix</keyword>
<reference evidence="2 3" key="1">
    <citation type="submission" date="2020-09" db="EMBL/GenBank/DDBJ databases">
        <title>Novel species of Mucilaginibacter isolated from a glacier on the Tibetan Plateau.</title>
        <authorList>
            <person name="Liu Q."/>
            <person name="Xin Y.-H."/>
        </authorList>
    </citation>
    <scope>NUCLEOTIDE SEQUENCE [LARGE SCALE GENOMIC DNA]</scope>
    <source>
        <strain evidence="2 3">CGMCC 1.13878</strain>
    </source>
</reference>
<sequence length="77" mass="8643">MKTSGKVLIAIGIIIIIIGYFTTRNLNTVSAVDSHSWTININGINSIQWVMYTGFIIFMVGVCFIIGTLEQRHQRVN</sequence>
<keyword evidence="1" id="KW-0472">Membrane</keyword>
<organism evidence="2 3">
    <name type="scientific">Mucilaginibacter rigui</name>
    <dbReference type="NCBI Taxonomy" id="534635"/>
    <lineage>
        <taxon>Bacteria</taxon>
        <taxon>Pseudomonadati</taxon>
        <taxon>Bacteroidota</taxon>
        <taxon>Sphingobacteriia</taxon>
        <taxon>Sphingobacteriales</taxon>
        <taxon>Sphingobacteriaceae</taxon>
        <taxon>Mucilaginibacter</taxon>
    </lineage>
</organism>
<dbReference type="Proteomes" id="UP000618754">
    <property type="component" value="Unassembled WGS sequence"/>
</dbReference>
<name>A0ABR7X1D9_9SPHI</name>
<evidence type="ECO:0000313" key="3">
    <source>
        <dbReference type="Proteomes" id="UP000618754"/>
    </source>
</evidence>
<dbReference type="RefSeq" id="WP_191174279.1">
    <property type="nucleotide sequence ID" value="NZ_JACWMW010000001.1"/>
</dbReference>
<keyword evidence="3" id="KW-1185">Reference proteome</keyword>